<reference evidence="1" key="3">
    <citation type="submission" date="2020-06" db="EMBL/GenBank/DDBJ databases">
        <title>Helianthus annuus Genome sequencing and assembly Release 2.</title>
        <authorList>
            <person name="Gouzy J."/>
            <person name="Langlade N."/>
            <person name="Munos S."/>
        </authorList>
    </citation>
    <scope>NUCLEOTIDE SEQUENCE</scope>
    <source>
        <tissue evidence="1">Leaves</tissue>
    </source>
</reference>
<reference evidence="1 3" key="1">
    <citation type="journal article" date="2017" name="Nature">
        <title>The sunflower genome provides insights into oil metabolism, flowering and Asterid evolution.</title>
        <authorList>
            <person name="Badouin H."/>
            <person name="Gouzy J."/>
            <person name="Grassa C.J."/>
            <person name="Murat F."/>
            <person name="Staton S.E."/>
            <person name="Cottret L."/>
            <person name="Lelandais-Briere C."/>
            <person name="Owens G.L."/>
            <person name="Carrere S."/>
            <person name="Mayjonade B."/>
            <person name="Legrand L."/>
            <person name="Gill N."/>
            <person name="Kane N.C."/>
            <person name="Bowers J.E."/>
            <person name="Hubner S."/>
            <person name="Bellec A."/>
            <person name="Berard A."/>
            <person name="Berges H."/>
            <person name="Blanchet N."/>
            <person name="Boniface M.C."/>
            <person name="Brunel D."/>
            <person name="Catrice O."/>
            <person name="Chaidir N."/>
            <person name="Claudel C."/>
            <person name="Donnadieu C."/>
            <person name="Faraut T."/>
            <person name="Fievet G."/>
            <person name="Helmstetter N."/>
            <person name="King M."/>
            <person name="Knapp S.J."/>
            <person name="Lai Z."/>
            <person name="Le Paslier M.C."/>
            <person name="Lippi Y."/>
            <person name="Lorenzon L."/>
            <person name="Mandel J.R."/>
            <person name="Marage G."/>
            <person name="Marchand G."/>
            <person name="Marquand E."/>
            <person name="Bret-Mestries E."/>
            <person name="Morien E."/>
            <person name="Nambeesan S."/>
            <person name="Nguyen T."/>
            <person name="Pegot-Espagnet P."/>
            <person name="Pouilly N."/>
            <person name="Raftis F."/>
            <person name="Sallet E."/>
            <person name="Schiex T."/>
            <person name="Thomas J."/>
            <person name="Vandecasteele C."/>
            <person name="Vares D."/>
            <person name="Vear F."/>
            <person name="Vautrin S."/>
            <person name="Crespi M."/>
            <person name="Mangin B."/>
            <person name="Burke J.M."/>
            <person name="Salse J."/>
            <person name="Munos S."/>
            <person name="Vincourt P."/>
            <person name="Rieseberg L.H."/>
            <person name="Langlade N.B."/>
        </authorList>
    </citation>
    <scope>NUCLEOTIDE SEQUENCE [LARGE SCALE GENOMIC DNA]</scope>
    <source>
        <strain evidence="3">cv. SF193</strain>
        <tissue evidence="1">Leaves</tissue>
    </source>
</reference>
<name>A0A251V885_HELAN</name>
<organism evidence="2 3">
    <name type="scientific">Helianthus annuus</name>
    <name type="common">Common sunflower</name>
    <dbReference type="NCBI Taxonomy" id="4232"/>
    <lineage>
        <taxon>Eukaryota</taxon>
        <taxon>Viridiplantae</taxon>
        <taxon>Streptophyta</taxon>
        <taxon>Embryophyta</taxon>
        <taxon>Tracheophyta</taxon>
        <taxon>Spermatophyta</taxon>
        <taxon>Magnoliopsida</taxon>
        <taxon>eudicotyledons</taxon>
        <taxon>Gunneridae</taxon>
        <taxon>Pentapetalae</taxon>
        <taxon>asterids</taxon>
        <taxon>campanulids</taxon>
        <taxon>Asterales</taxon>
        <taxon>Asteraceae</taxon>
        <taxon>Asteroideae</taxon>
        <taxon>Heliantheae alliance</taxon>
        <taxon>Heliantheae</taxon>
        <taxon>Helianthus</taxon>
    </lineage>
</organism>
<dbReference type="Proteomes" id="UP000215914">
    <property type="component" value="Chromosome 3"/>
</dbReference>
<proteinExistence type="predicted"/>
<gene>
    <name evidence="2" type="ORF">HannXRQ_Chr03g0080131</name>
    <name evidence="1" type="ORF">HanXRQr2_Chr03g0122211</name>
</gene>
<protein>
    <submittedName>
        <fullName evidence="2">Uncharacterized protein</fullName>
    </submittedName>
</protein>
<evidence type="ECO:0000313" key="3">
    <source>
        <dbReference type="Proteomes" id="UP000215914"/>
    </source>
</evidence>
<keyword evidence="3" id="KW-1185">Reference proteome</keyword>
<dbReference type="EMBL" id="CM007892">
    <property type="protein sequence ID" value="OTG31838.1"/>
    <property type="molecule type" value="Genomic_DNA"/>
</dbReference>
<evidence type="ECO:0000313" key="1">
    <source>
        <dbReference type="EMBL" id="KAF5815359.1"/>
    </source>
</evidence>
<dbReference type="EMBL" id="MNCJ02000318">
    <property type="protein sequence ID" value="KAF5815359.1"/>
    <property type="molecule type" value="Genomic_DNA"/>
</dbReference>
<dbReference type="AlphaFoldDB" id="A0A251V885"/>
<accession>A0A251V885</accession>
<sequence length="73" mass="8473">MGDFFRENKNCGFRVSQSSQIAEYKTTHHTSAVSDSELKNPFEYLGVFNKLDIVENHRGFVRIASLRLIFDLF</sequence>
<reference evidence="2" key="2">
    <citation type="submission" date="2017-02" db="EMBL/GenBank/DDBJ databases">
        <title>Sunflower complete genome.</title>
        <authorList>
            <person name="Langlade N."/>
            <person name="Munos S."/>
        </authorList>
    </citation>
    <scope>NUCLEOTIDE SEQUENCE [LARGE SCALE GENOMIC DNA]</scope>
    <source>
        <tissue evidence="2">Leaves</tissue>
    </source>
</reference>
<dbReference type="Gramene" id="mRNA:HanXRQr2_Chr03g0122211">
    <property type="protein sequence ID" value="mRNA:HanXRQr2_Chr03g0122211"/>
    <property type="gene ID" value="HanXRQr2_Chr03g0122211"/>
</dbReference>
<evidence type="ECO:0000313" key="2">
    <source>
        <dbReference type="EMBL" id="OTG31838.1"/>
    </source>
</evidence>
<dbReference type="InParanoid" id="A0A251V885"/>